<protein>
    <submittedName>
        <fullName evidence="1">Uncharacterized protein</fullName>
    </submittedName>
</protein>
<reference evidence="2" key="1">
    <citation type="journal article" date="2019" name="Int. J. Syst. Evol. Microbiol.">
        <title>The Global Catalogue of Microorganisms (GCM) 10K type strain sequencing project: providing services to taxonomists for standard genome sequencing and annotation.</title>
        <authorList>
            <consortium name="The Broad Institute Genomics Platform"/>
            <consortium name="The Broad Institute Genome Sequencing Center for Infectious Disease"/>
            <person name="Wu L."/>
            <person name="Ma J."/>
        </authorList>
    </citation>
    <scope>NUCLEOTIDE SEQUENCE [LARGE SCALE GENOMIC DNA]</scope>
    <source>
        <strain evidence="2">CCM 7480</strain>
    </source>
</reference>
<accession>A0ABV7PQ66</accession>
<evidence type="ECO:0000313" key="2">
    <source>
        <dbReference type="Proteomes" id="UP001595665"/>
    </source>
</evidence>
<name>A0ABV7PQ66_9BURK</name>
<dbReference type="EMBL" id="JBHRVV010000001">
    <property type="protein sequence ID" value="MFC3461366.1"/>
    <property type="molecule type" value="Genomic_DNA"/>
</dbReference>
<evidence type="ECO:0000313" key="1">
    <source>
        <dbReference type="EMBL" id="MFC3461366.1"/>
    </source>
</evidence>
<gene>
    <name evidence="1" type="ORF">ACFOPH_24455</name>
</gene>
<comment type="caution">
    <text evidence="1">The sequence shown here is derived from an EMBL/GenBank/DDBJ whole genome shotgun (WGS) entry which is preliminary data.</text>
</comment>
<keyword evidence="2" id="KW-1185">Reference proteome</keyword>
<sequence length="99" mass="10672">MRRPRPVAQLLSALVLVCLLPGLVGVGIFLFAEYREEKQRYTEDTVQIARSIGQSADKQLLHAQSVAQYLADAGDLASSDMDAFVQHAARAMAVASPTG</sequence>
<dbReference type="RefSeq" id="WP_379737741.1">
    <property type="nucleotide sequence ID" value="NZ_JBHRVV010000001.1"/>
</dbReference>
<dbReference type="Proteomes" id="UP001595665">
    <property type="component" value="Unassembled WGS sequence"/>
</dbReference>
<proteinExistence type="predicted"/>
<organism evidence="1 2">
    <name type="scientific">Massilia haematophila</name>
    <dbReference type="NCBI Taxonomy" id="457923"/>
    <lineage>
        <taxon>Bacteria</taxon>
        <taxon>Pseudomonadati</taxon>
        <taxon>Pseudomonadota</taxon>
        <taxon>Betaproteobacteria</taxon>
        <taxon>Burkholderiales</taxon>
        <taxon>Oxalobacteraceae</taxon>
        <taxon>Telluria group</taxon>
        <taxon>Massilia</taxon>
    </lineage>
</organism>